<organism evidence="2 3">
    <name type="scientific">Kribbella caucasensis</name>
    <dbReference type="NCBI Taxonomy" id="2512215"/>
    <lineage>
        <taxon>Bacteria</taxon>
        <taxon>Bacillati</taxon>
        <taxon>Actinomycetota</taxon>
        <taxon>Actinomycetes</taxon>
        <taxon>Propionibacteriales</taxon>
        <taxon>Kribbellaceae</taxon>
        <taxon>Kribbella</taxon>
    </lineage>
</organism>
<comment type="caution">
    <text evidence="2">The sequence shown here is derived from an EMBL/GenBank/DDBJ whole genome shotgun (WGS) entry which is preliminary data.</text>
</comment>
<evidence type="ECO:0000313" key="3">
    <source>
        <dbReference type="Proteomes" id="UP000295388"/>
    </source>
</evidence>
<accession>A0A4R6KAA7</accession>
<dbReference type="PANTHER" id="PTHR38695:SF1">
    <property type="entry name" value="AMINO ACID PERMEASE_ SLC12A DOMAIN-CONTAINING PROTEIN"/>
    <property type="match status" value="1"/>
</dbReference>
<dbReference type="Proteomes" id="UP000295388">
    <property type="component" value="Unassembled WGS sequence"/>
</dbReference>
<evidence type="ECO:0000259" key="1">
    <source>
        <dbReference type="Pfam" id="PF17648"/>
    </source>
</evidence>
<sequence>MSSLSDITTGPSGISFADTRALHLRPESARPGAERFLIGTEFAHLHGPADGSLHACLPYDVVAEVIEKGWGELHPVARDGLRPTTLVMLFGPRDPDELEIIWQLVQVSHDFAITPARSDA</sequence>
<dbReference type="InterPro" id="IPR048273">
    <property type="entry name" value="Luciferase"/>
</dbReference>
<dbReference type="PANTHER" id="PTHR38695">
    <property type="entry name" value="AMINO ACID PERMEASE_ SLC12A DOMAIN-CONTAINING PROTEIN"/>
    <property type="match status" value="1"/>
</dbReference>
<protein>
    <recommendedName>
        <fullName evidence="1">Luciferase domain-containing protein</fullName>
    </recommendedName>
</protein>
<proteinExistence type="predicted"/>
<name>A0A4R6KAA7_9ACTN</name>
<keyword evidence="3" id="KW-1185">Reference proteome</keyword>
<reference evidence="2 3" key="1">
    <citation type="submission" date="2019-03" db="EMBL/GenBank/DDBJ databases">
        <title>Genomic Encyclopedia of Type Strains, Phase III (KMG-III): the genomes of soil and plant-associated and newly described type strains.</title>
        <authorList>
            <person name="Whitman W."/>
        </authorList>
    </citation>
    <scope>NUCLEOTIDE SEQUENCE [LARGE SCALE GENOMIC DNA]</scope>
    <source>
        <strain evidence="2 3">VKM Ac-2527</strain>
    </source>
</reference>
<dbReference type="AlphaFoldDB" id="A0A4R6KAA7"/>
<gene>
    <name evidence="2" type="ORF">EV643_112241</name>
</gene>
<dbReference type="Pfam" id="PF17648">
    <property type="entry name" value="Luciferase"/>
    <property type="match status" value="1"/>
</dbReference>
<evidence type="ECO:0000313" key="2">
    <source>
        <dbReference type="EMBL" id="TDO45912.1"/>
    </source>
</evidence>
<dbReference type="InterPro" id="IPR040841">
    <property type="entry name" value="Luciferase_dom"/>
</dbReference>
<dbReference type="EMBL" id="SNWQ01000012">
    <property type="protein sequence ID" value="TDO45912.1"/>
    <property type="molecule type" value="Genomic_DNA"/>
</dbReference>
<feature type="domain" description="Luciferase" evidence="1">
    <location>
        <begin position="39"/>
        <end position="108"/>
    </location>
</feature>